<name>A0AC35GSP3_9BILA</name>
<accession>A0AC35GSP3</accession>
<reference evidence="2" key="1">
    <citation type="submission" date="2022-11" db="UniProtKB">
        <authorList>
            <consortium name="WormBaseParasite"/>
        </authorList>
    </citation>
    <scope>IDENTIFICATION</scope>
</reference>
<sequence length="94" mass="11155">MQEPQNQNQNHEKSVSPIKEVVWRRQPSNAGFISNQRPFTTAFIHESPANFNRNNNNEEAELARRRSLFQQKRQHSALQSFHREQAQLLENQKM</sequence>
<dbReference type="WBParaSite" id="PS1159_v2.g8272.t1">
    <property type="protein sequence ID" value="PS1159_v2.g8272.t1"/>
    <property type="gene ID" value="PS1159_v2.g8272"/>
</dbReference>
<evidence type="ECO:0000313" key="1">
    <source>
        <dbReference type="Proteomes" id="UP000887580"/>
    </source>
</evidence>
<proteinExistence type="predicted"/>
<evidence type="ECO:0000313" key="2">
    <source>
        <dbReference type="WBParaSite" id="PS1159_v2.g8272.t1"/>
    </source>
</evidence>
<protein>
    <submittedName>
        <fullName evidence="2">Uncharacterized protein</fullName>
    </submittedName>
</protein>
<dbReference type="Proteomes" id="UP000887580">
    <property type="component" value="Unplaced"/>
</dbReference>
<organism evidence="1 2">
    <name type="scientific">Panagrolaimus sp. PS1159</name>
    <dbReference type="NCBI Taxonomy" id="55785"/>
    <lineage>
        <taxon>Eukaryota</taxon>
        <taxon>Metazoa</taxon>
        <taxon>Ecdysozoa</taxon>
        <taxon>Nematoda</taxon>
        <taxon>Chromadorea</taxon>
        <taxon>Rhabditida</taxon>
        <taxon>Tylenchina</taxon>
        <taxon>Panagrolaimomorpha</taxon>
        <taxon>Panagrolaimoidea</taxon>
        <taxon>Panagrolaimidae</taxon>
        <taxon>Panagrolaimus</taxon>
    </lineage>
</organism>